<keyword evidence="1" id="KW-0732">Signal</keyword>
<sequence>MLKKMMATAAVAASVVGFGAAGAGQAIAAGDDQATANASGNGSVQKYGNSITKGKQSPQLSIIQGTLNKPCITVPVKNLQNVLIINIGVQDILSNPQEQQCAESSSQNKDDETLSHVLDNAIAANGAENN</sequence>
<accession>A0A1E5P8M8</accession>
<dbReference type="EMBL" id="MEHJ01000001">
    <property type="protein sequence ID" value="OEJ25913.1"/>
    <property type="molecule type" value="Genomic_DNA"/>
</dbReference>
<evidence type="ECO:0000256" key="1">
    <source>
        <dbReference type="SAM" id="SignalP"/>
    </source>
</evidence>
<evidence type="ECO:0000313" key="3">
    <source>
        <dbReference type="Proteomes" id="UP000095759"/>
    </source>
</evidence>
<feature type="signal peptide" evidence="1">
    <location>
        <begin position="1"/>
        <end position="28"/>
    </location>
</feature>
<protein>
    <submittedName>
        <fullName evidence="2">RdlA protein</fullName>
    </submittedName>
</protein>
<feature type="chain" id="PRO_5009183091" evidence="1">
    <location>
        <begin position="29"/>
        <end position="130"/>
    </location>
</feature>
<dbReference type="Pfam" id="PF25848">
    <property type="entry name" value="Rodlin"/>
    <property type="match status" value="1"/>
</dbReference>
<keyword evidence="3" id="KW-1185">Reference proteome</keyword>
<reference evidence="2 3" key="1">
    <citation type="submission" date="2016-08" db="EMBL/GenBank/DDBJ databases">
        <title>Complete genome sequence of Streptomyces agglomeratus strain 6-3-2, a novel anti-MRSA actinomycete isolated from Wuli of Tebit, China.</title>
        <authorList>
            <person name="Chen X."/>
        </authorList>
    </citation>
    <scope>NUCLEOTIDE SEQUENCE [LARGE SCALE GENOMIC DNA]</scope>
    <source>
        <strain evidence="2 3">6-3-2</strain>
    </source>
</reference>
<evidence type="ECO:0000313" key="2">
    <source>
        <dbReference type="EMBL" id="OEJ25913.1"/>
    </source>
</evidence>
<proteinExistence type="predicted"/>
<comment type="caution">
    <text evidence="2">The sequence shown here is derived from an EMBL/GenBank/DDBJ whole genome shotgun (WGS) entry which is preliminary data.</text>
</comment>
<dbReference type="RefSeq" id="WP_069932704.1">
    <property type="nucleotide sequence ID" value="NZ_MEHJ01000001.1"/>
</dbReference>
<name>A0A1E5P8M8_9ACTN</name>
<dbReference type="Proteomes" id="UP000095759">
    <property type="component" value="Unassembled WGS sequence"/>
</dbReference>
<organism evidence="2 3">
    <name type="scientific">Streptomyces agglomeratus</name>
    <dbReference type="NCBI Taxonomy" id="285458"/>
    <lineage>
        <taxon>Bacteria</taxon>
        <taxon>Bacillati</taxon>
        <taxon>Actinomycetota</taxon>
        <taxon>Actinomycetes</taxon>
        <taxon>Kitasatosporales</taxon>
        <taxon>Streptomycetaceae</taxon>
        <taxon>Streptomyces</taxon>
    </lineage>
</organism>
<dbReference type="AlphaFoldDB" id="A0A1E5P8M8"/>
<dbReference type="OrthoDB" id="4328869at2"/>
<dbReference type="NCBIfam" id="NF041022">
    <property type="entry name" value="rodlin_AB"/>
    <property type="match status" value="1"/>
</dbReference>
<dbReference type="InterPro" id="IPR047736">
    <property type="entry name" value="RdlA/B-like"/>
</dbReference>
<gene>
    <name evidence="2" type="ORF">AS594_16815</name>
</gene>